<evidence type="ECO:0000313" key="2">
    <source>
        <dbReference type="EMBL" id="MFC5026354.1"/>
    </source>
</evidence>
<proteinExistence type="predicted"/>
<evidence type="ECO:0000313" key="3">
    <source>
        <dbReference type="Proteomes" id="UP001595829"/>
    </source>
</evidence>
<name>A0ABV9XPE7_9ACTN</name>
<reference evidence="3" key="1">
    <citation type="journal article" date="2019" name="Int. J. Syst. Evol. Microbiol.">
        <title>The Global Catalogue of Microorganisms (GCM) 10K type strain sequencing project: providing services to taxonomists for standard genome sequencing and annotation.</title>
        <authorList>
            <consortium name="The Broad Institute Genomics Platform"/>
            <consortium name="The Broad Institute Genome Sequencing Center for Infectious Disease"/>
            <person name="Wu L."/>
            <person name="Ma J."/>
        </authorList>
    </citation>
    <scope>NUCLEOTIDE SEQUENCE [LARGE SCALE GENOMIC DNA]</scope>
    <source>
        <strain evidence="3">CGMCC 4.1648</strain>
    </source>
</reference>
<protein>
    <recommendedName>
        <fullName evidence="4">Lipoprotein</fullName>
    </recommendedName>
</protein>
<feature type="signal peptide" evidence="1">
    <location>
        <begin position="1"/>
        <end position="24"/>
    </location>
</feature>
<dbReference type="RefSeq" id="WP_345689946.1">
    <property type="nucleotide sequence ID" value="NZ_BAABIT010000001.1"/>
</dbReference>
<gene>
    <name evidence="2" type="ORF">ACFPM3_29895</name>
</gene>
<comment type="caution">
    <text evidence="2">The sequence shown here is derived from an EMBL/GenBank/DDBJ whole genome shotgun (WGS) entry which is preliminary data.</text>
</comment>
<dbReference type="PROSITE" id="PS51257">
    <property type="entry name" value="PROKAR_LIPOPROTEIN"/>
    <property type="match status" value="1"/>
</dbReference>
<dbReference type="Proteomes" id="UP001595829">
    <property type="component" value="Unassembled WGS sequence"/>
</dbReference>
<evidence type="ECO:0000256" key="1">
    <source>
        <dbReference type="SAM" id="SignalP"/>
    </source>
</evidence>
<feature type="chain" id="PRO_5045417358" description="Lipoprotein" evidence="1">
    <location>
        <begin position="25"/>
        <end position="255"/>
    </location>
</feature>
<organism evidence="2 3">
    <name type="scientific">Streptomyces coeruleoprunus</name>
    <dbReference type="NCBI Taxonomy" id="285563"/>
    <lineage>
        <taxon>Bacteria</taxon>
        <taxon>Bacillati</taxon>
        <taxon>Actinomycetota</taxon>
        <taxon>Actinomycetes</taxon>
        <taxon>Kitasatosporales</taxon>
        <taxon>Streptomycetaceae</taxon>
        <taxon>Streptomyces</taxon>
    </lineage>
</organism>
<accession>A0ABV9XPE7</accession>
<evidence type="ECO:0008006" key="4">
    <source>
        <dbReference type="Google" id="ProtNLM"/>
    </source>
</evidence>
<keyword evidence="3" id="KW-1185">Reference proteome</keyword>
<sequence length="255" mass="25533">MRATYIRRSAVAATAVSLALLVTACGGEKGKTGGADKPTGGASAPAAAEPAAKVLTAAELESAVIAQGDVKGYKVEKPGADDITKEVSTDKAECKPLADVVSAVALGTPAATVQRKVVQEPSKDIKSPADAFNVSAIMDSLAAYEGKGAEEVVASLRAAGTACAGGFTVTADGEKTKVLKVTEQKVTGGQEAVGFTLLSDMEGTPMPVKIAVVRQGGTLASFSVFNLGVATTGAKDFPLPADLIAAQVAKVAKLG</sequence>
<dbReference type="EMBL" id="JBHSJD010000024">
    <property type="protein sequence ID" value="MFC5026354.1"/>
    <property type="molecule type" value="Genomic_DNA"/>
</dbReference>
<keyword evidence="1" id="KW-0732">Signal</keyword>